<dbReference type="EMBL" id="JASNJD010000005">
    <property type="protein sequence ID" value="MDK3017791.1"/>
    <property type="molecule type" value="Genomic_DNA"/>
</dbReference>
<evidence type="ECO:0000256" key="4">
    <source>
        <dbReference type="ARBA" id="ARBA00023180"/>
    </source>
</evidence>
<dbReference type="Pfam" id="PF01839">
    <property type="entry name" value="FG-GAP"/>
    <property type="match status" value="6"/>
</dbReference>
<evidence type="ECO:0000256" key="2">
    <source>
        <dbReference type="ARBA" id="ARBA00022737"/>
    </source>
</evidence>
<dbReference type="InterPro" id="IPR000413">
    <property type="entry name" value="Integrin_alpha"/>
</dbReference>
<comment type="caution">
    <text evidence="7">The sequence shown here is derived from an EMBL/GenBank/DDBJ whole genome shotgun (WGS) entry which is preliminary data.</text>
</comment>
<dbReference type="Pfam" id="PF17963">
    <property type="entry name" value="Big_9"/>
    <property type="match status" value="2"/>
</dbReference>
<evidence type="ECO:0000256" key="3">
    <source>
        <dbReference type="ARBA" id="ARBA00022801"/>
    </source>
</evidence>
<keyword evidence="8" id="KW-1185">Reference proteome</keyword>
<feature type="compositionally biased region" description="Gly residues" evidence="5">
    <location>
        <begin position="501"/>
        <end position="511"/>
    </location>
</feature>
<dbReference type="InterPro" id="IPR013783">
    <property type="entry name" value="Ig-like_fold"/>
</dbReference>
<dbReference type="InterPro" id="IPR011049">
    <property type="entry name" value="Serralysin-like_metalloprot_C"/>
</dbReference>
<keyword evidence="1" id="KW-0732">Signal</keyword>
<dbReference type="SUPFAM" id="SSF69318">
    <property type="entry name" value="Integrin alpha N-terminal domain"/>
    <property type="match status" value="2"/>
</dbReference>
<dbReference type="PRINTS" id="PR01185">
    <property type="entry name" value="INTEGRINA"/>
</dbReference>
<feature type="region of interest" description="Disordered" evidence="5">
    <location>
        <begin position="466"/>
        <end position="511"/>
    </location>
</feature>
<accession>A0ABT7EZK6</accession>
<reference evidence="7 8" key="1">
    <citation type="submission" date="2023-05" db="EMBL/GenBank/DDBJ databases">
        <title>Pseudodonghicola sp. nov.</title>
        <authorList>
            <person name="Huang J."/>
        </authorList>
    </citation>
    <scope>NUCLEOTIDE SEQUENCE [LARGE SCALE GENOMIC DNA]</scope>
    <source>
        <strain evidence="7 8">IC7</strain>
    </source>
</reference>
<name>A0ABT7EZK6_9RHOB</name>
<dbReference type="InterPro" id="IPR013517">
    <property type="entry name" value="FG-GAP"/>
</dbReference>
<evidence type="ECO:0000256" key="1">
    <source>
        <dbReference type="ARBA" id="ARBA00022729"/>
    </source>
</evidence>
<dbReference type="InterPro" id="IPR001343">
    <property type="entry name" value="Hemolysn_Ca-bd"/>
</dbReference>
<dbReference type="SMART" id="SM00191">
    <property type="entry name" value="Int_alpha"/>
    <property type="match status" value="7"/>
</dbReference>
<dbReference type="InterPro" id="IPR002126">
    <property type="entry name" value="Cadherin-like_dom"/>
</dbReference>
<keyword evidence="2" id="KW-0677">Repeat</keyword>
<dbReference type="Pfam" id="PF00353">
    <property type="entry name" value="HemolysinCabind"/>
    <property type="match status" value="4"/>
</dbReference>
<dbReference type="InterPro" id="IPR018511">
    <property type="entry name" value="Hemolysin-typ_Ca-bd_CS"/>
</dbReference>
<gene>
    <name evidence="7" type="ORF">QO033_08890</name>
</gene>
<dbReference type="PROSITE" id="PS51470">
    <property type="entry name" value="FG_GAP"/>
    <property type="match status" value="3"/>
</dbReference>
<dbReference type="RefSeq" id="WP_284480604.1">
    <property type="nucleotide sequence ID" value="NZ_JASNJD010000005.1"/>
</dbReference>
<dbReference type="NCBIfam" id="TIGR01965">
    <property type="entry name" value="VCBS_repeat"/>
    <property type="match status" value="3"/>
</dbReference>
<dbReference type="Pfam" id="PF17803">
    <property type="entry name" value="Cadherin_4"/>
    <property type="match status" value="2"/>
</dbReference>
<dbReference type="PANTHER" id="PTHR23221:SF7">
    <property type="entry name" value="PHOSPHATIDYLINOSITOL-GLYCAN-SPECIFIC PHOSPHOLIPASE D"/>
    <property type="match status" value="1"/>
</dbReference>
<dbReference type="SUPFAM" id="SSF51120">
    <property type="entry name" value="beta-Roll"/>
    <property type="match status" value="2"/>
</dbReference>
<feature type="domain" description="Cadherin" evidence="6">
    <location>
        <begin position="812"/>
        <end position="917"/>
    </location>
</feature>
<evidence type="ECO:0000256" key="5">
    <source>
        <dbReference type="SAM" id="MobiDB-lite"/>
    </source>
</evidence>
<dbReference type="InterPro" id="IPR040853">
    <property type="entry name" value="RapA2_cadherin-like"/>
</dbReference>
<dbReference type="InterPro" id="IPR010221">
    <property type="entry name" value="VCBS_dom"/>
</dbReference>
<feature type="domain" description="Cadherin" evidence="6">
    <location>
        <begin position="916"/>
        <end position="1021"/>
    </location>
</feature>
<evidence type="ECO:0000313" key="8">
    <source>
        <dbReference type="Proteomes" id="UP001243757"/>
    </source>
</evidence>
<keyword evidence="4" id="KW-0325">Glycoprotein</keyword>
<dbReference type="PROSITE" id="PS50268">
    <property type="entry name" value="CADHERIN_2"/>
    <property type="match status" value="2"/>
</dbReference>
<dbReference type="Gene3D" id="2.130.10.130">
    <property type="entry name" value="Integrin alpha, N-terminal"/>
    <property type="match status" value="4"/>
</dbReference>
<dbReference type="PROSITE" id="PS00330">
    <property type="entry name" value="HEMOLYSIN_CALCIUM"/>
    <property type="match status" value="5"/>
</dbReference>
<keyword evidence="3" id="KW-0378">Hydrolase</keyword>
<dbReference type="InterPro" id="IPR028994">
    <property type="entry name" value="Integrin_alpha_N"/>
</dbReference>
<dbReference type="Gene3D" id="2.60.40.10">
    <property type="entry name" value="Immunoglobulins"/>
    <property type="match status" value="1"/>
</dbReference>
<evidence type="ECO:0000313" key="7">
    <source>
        <dbReference type="EMBL" id="MDK3017791.1"/>
    </source>
</evidence>
<evidence type="ECO:0000259" key="6">
    <source>
        <dbReference type="PROSITE" id="PS50268"/>
    </source>
</evidence>
<sequence>MVSDLGDSYSSAMVLEVGTTYSVSSLGEDLGGWFTFWADYNSLYTIVVTTTDDTLKTALGVLDVESTAFAPIGVSWPAGAVTYPGEGAVQIAGYDSVNSDYYTRVTLETVQADSPLTLFYDPADLSGWFTGIVWAFEPYYGARTIDPGQTYSYQLTVVKGDGTDFIVDDWGDTAATGGHFDKAPTASLTSPDQVLSGVIETPDDKDVFNITLRAGFVYDIRVATAAGADPLDYIDVDVNLADGIWLSSGHYEPLGSSTGGGVATAGLSLSWQDSWTPGEEVDVTITVQGAVITPMTDDRDTGAYTVWVGPADDHGGNRLTPDVIERPGKASGSIDDAGEDASANIFGEEDWFRIEGGIVEGYTYVATVTSRSEGLSSLQVSLYNDVGGLVVTPHRDFLIYKAPATEIAFLAVEATFGGQTGEYDLELGQYAGKVKIFDGAADNTVRGSAKADLLLLGGGDDVANGRGGADEIEGGAGRDRILGGAGNDDLSGDGGNDTLKGGAGNDRLLGGGGRDKLVGNAGKDVLSGGAGNDKLDGGGKADILSGGAGADELAGGKGADRLDGDAGNDLLDGGAGADTLSGGAGRDRLLGGAGNDILAGGAGADVLRGDGGDDLFIWTSAEDAGSSDLFRGGAGQDTLRLILDAGMATDSLFQTELASYRALLAEGGGDFTFTSLGLTVKEMEAIQVLTGSGRLVATPDQASIGENADSLRLAGNVLDNDSGADPLAALRVTAVAGVAAQVGESVAGSYGSFLIRADGSYRYILDPEAAAVQALIDGRSLTDRISYSVTDGESSATTTLAVEIAGANDAPIITATTLAVSEAEGSARVFLSTLAQDPDSDDDGNSLSYVLTTVPEVGSVDLSYGALRFYPGRDFIDLAEGETRDVSIGIAATDRHGATGEGVLTVEVTGRNDAPTLTTGRLAVTEDGAPVTLDLKALGGDPDSDDDGSTLSYALRYGPFGSSFSITDGVLRLDPGTAFQSYAAGETRSLSLAVVVTDSHGAETTGSVELVVSGSNDAPEFTDTVMAFPGRSGRTSKIDLAELAHDIDNGDAAGLSFAVTTAPGTGTAWVDGDQLYYDATGDFTALTATETRDIVIGVTVTDSSGASDSGTVTIPIYGVNDAPVLADGALTAVEDGAEVTLDLSTLANDPDSDDDAGSLIYALKWSPEGTAWVDSDGILHFDPGTGFQDLAAGDSRDVSLTISATDSHGARSESTVTVTVAGADAPSAYGFVLRGDVAGGYVGAAVAAAGDINGDGIDDIALYSLRQSGTNTAKTFVVYGTGENSDTVYLGNLNNGVFGDINGFVVGRIGVSTNVGAAVSSIGDLNGDGIDDLLIGSRMADTAGGDDAGKAYVIFGSAAGFALPPSGTSLTGGNGFVIEGLSARDHLGVSVSGGGDVNGDGIDDLIVGTTPAEGLGSAGESYVIYGSTGGFDATFDPGTLDGVSGTRIFGIDNDDVAGRSVAMAGDVNGDGIDDLLIGAPQADPATGIDAGEAYLVYGAAGGLGATLSLATLDGSNGVVFRGLGAGDHAGLSVAAAGDVNGDGINDILIGAPDATEGSYYTGENAYVIFGRAGGIDPGIALDALDGSNGVLLRGSGLGDYAGFAIASAGDVNGDGIDDLLIGAGRANPDGRYRAGESYVVFGSDSGFGPEIDLTALDGSDGFIFRGVMAGDSSGSSVSTAGDLNGDGIADLLIGASGARPEGLSNAGESYVVYGGAASLAGFDAADGLADGVIELSLLG</sequence>
<dbReference type="PRINTS" id="PR00313">
    <property type="entry name" value="CABNDNGRPT"/>
</dbReference>
<proteinExistence type="predicted"/>
<dbReference type="InterPro" id="IPR013519">
    <property type="entry name" value="Int_alpha_beta-p"/>
</dbReference>
<dbReference type="PANTHER" id="PTHR23221">
    <property type="entry name" value="GLYCOSYLPHOSPHATIDYLINOSITOL PHOSPHOLIPASE D"/>
    <property type="match status" value="1"/>
</dbReference>
<dbReference type="Gene3D" id="2.150.10.10">
    <property type="entry name" value="Serralysin-like metalloprotease, C-terminal"/>
    <property type="match status" value="3"/>
</dbReference>
<protein>
    <submittedName>
        <fullName evidence="7">Ig-like domain-containing protein</fullName>
    </submittedName>
</protein>
<organism evidence="7 8">
    <name type="scientific">Pseudodonghicola flavimaris</name>
    <dbReference type="NCBI Taxonomy" id="3050036"/>
    <lineage>
        <taxon>Bacteria</taxon>
        <taxon>Pseudomonadati</taxon>
        <taxon>Pseudomonadota</taxon>
        <taxon>Alphaproteobacteria</taxon>
        <taxon>Rhodobacterales</taxon>
        <taxon>Paracoccaceae</taxon>
        <taxon>Pseudodonghicola</taxon>
    </lineage>
</organism>
<dbReference type="Proteomes" id="UP001243757">
    <property type="component" value="Unassembled WGS sequence"/>
</dbReference>